<sequence>MVDAMVMMISLQSFLSTRRLRNALLALPPARIVLWDAFGRISTENDAIGPDSVRPMPPFERTTLHGFLAGSDWSTRRFATHWR</sequence>
<name>A0A5N5RFU8_9BIFI</name>
<dbReference type="AlphaFoldDB" id="A0A5N5RFU8"/>
<keyword evidence="2" id="KW-1185">Reference proteome</keyword>
<gene>
    <name evidence="1" type="ORF">EHS19_07965</name>
</gene>
<proteinExistence type="predicted"/>
<comment type="caution">
    <text evidence="1">The sequence shown here is derived from an EMBL/GenBank/DDBJ whole genome shotgun (WGS) entry which is preliminary data.</text>
</comment>
<evidence type="ECO:0000313" key="1">
    <source>
        <dbReference type="EMBL" id="KAB5606152.1"/>
    </source>
</evidence>
<dbReference type="Proteomes" id="UP000326336">
    <property type="component" value="Unassembled WGS sequence"/>
</dbReference>
<reference evidence="1 2" key="1">
    <citation type="journal article" date="2019" name="Int. J. Syst. Evol. Microbiol.">
        <title>Bifidobacterium jacchi sp. nov., isolated from the faeces of a baby common marmoset (Callithrix jacchus).</title>
        <authorList>
            <person name="Modesto M."/>
            <person name="Watanabe K."/>
            <person name="Arita M."/>
            <person name="Satti M."/>
            <person name="Oki K."/>
            <person name="Sciavilla P."/>
            <person name="Patavino C."/>
            <person name="Camma C."/>
            <person name="Michelini S."/>
            <person name="Sgorbati B."/>
            <person name="Mattarelli P."/>
        </authorList>
    </citation>
    <scope>NUCLEOTIDE SEQUENCE [LARGE SCALE GENOMIC DNA]</scope>
    <source>
        <strain evidence="1 2">MRM 9.3</strain>
    </source>
</reference>
<protein>
    <submittedName>
        <fullName evidence="1">Uncharacterized protein</fullName>
    </submittedName>
</protein>
<evidence type="ECO:0000313" key="2">
    <source>
        <dbReference type="Proteomes" id="UP000326336"/>
    </source>
</evidence>
<organism evidence="1 2">
    <name type="scientific">Bifidobacterium jacchi</name>
    <dbReference type="NCBI Taxonomy" id="2490545"/>
    <lineage>
        <taxon>Bacteria</taxon>
        <taxon>Bacillati</taxon>
        <taxon>Actinomycetota</taxon>
        <taxon>Actinomycetes</taxon>
        <taxon>Bifidobacteriales</taxon>
        <taxon>Bifidobacteriaceae</taxon>
        <taxon>Bifidobacterium</taxon>
    </lineage>
</organism>
<dbReference type="EMBL" id="RQSP01000030">
    <property type="protein sequence ID" value="KAB5606152.1"/>
    <property type="molecule type" value="Genomic_DNA"/>
</dbReference>
<accession>A0A5N5RFU8</accession>